<evidence type="ECO:0000256" key="1">
    <source>
        <dbReference type="SAM" id="MobiDB-lite"/>
    </source>
</evidence>
<dbReference type="PANTHER" id="PTHR30282:SF0">
    <property type="entry name" value="P-AMINOBENZOYL-GLUTAMATE TRANSPORT PROTEIN"/>
    <property type="match status" value="1"/>
</dbReference>
<feature type="transmembrane region" description="Helical" evidence="2">
    <location>
        <begin position="483"/>
        <end position="505"/>
    </location>
</feature>
<organism evidence="3 4">
    <name type="scientific">Pandoraea terrae</name>
    <dbReference type="NCBI Taxonomy" id="1537710"/>
    <lineage>
        <taxon>Bacteria</taxon>
        <taxon>Pseudomonadati</taxon>
        <taxon>Pseudomonadota</taxon>
        <taxon>Betaproteobacteria</taxon>
        <taxon>Burkholderiales</taxon>
        <taxon>Burkholderiaceae</taxon>
        <taxon>Pandoraea</taxon>
    </lineage>
</organism>
<keyword evidence="2" id="KW-0472">Membrane</keyword>
<feature type="transmembrane region" description="Helical" evidence="2">
    <location>
        <begin position="272"/>
        <end position="291"/>
    </location>
</feature>
<protein>
    <submittedName>
        <fullName evidence="3">Aminobenzoyl-glutamate transporter</fullName>
    </submittedName>
</protein>
<dbReference type="PANTHER" id="PTHR30282">
    <property type="entry name" value="P-AMINOBENZOYL GLUTAMATE TRANSPORTER"/>
    <property type="match status" value="1"/>
</dbReference>
<dbReference type="InterPro" id="IPR004697">
    <property type="entry name" value="AbgT"/>
</dbReference>
<feature type="transmembrane region" description="Helical" evidence="2">
    <location>
        <begin position="449"/>
        <end position="471"/>
    </location>
</feature>
<evidence type="ECO:0000256" key="2">
    <source>
        <dbReference type="SAM" id="Phobius"/>
    </source>
</evidence>
<dbReference type="GO" id="GO:1902604">
    <property type="term" value="P:p-aminobenzoyl-glutamate transmembrane transport"/>
    <property type="evidence" value="ECO:0007669"/>
    <property type="project" value="InterPro"/>
</dbReference>
<feature type="transmembrane region" description="Helical" evidence="2">
    <location>
        <begin position="89"/>
        <end position="108"/>
    </location>
</feature>
<feature type="region of interest" description="Disordered" evidence="1">
    <location>
        <begin position="246"/>
        <end position="265"/>
    </location>
</feature>
<dbReference type="RefSeq" id="WP_150696104.1">
    <property type="nucleotide sequence ID" value="NZ_CABPRZ010000004.1"/>
</dbReference>
<dbReference type="Proteomes" id="UP000414233">
    <property type="component" value="Unassembled WGS sequence"/>
</dbReference>
<feature type="transmembrane region" description="Helical" evidence="2">
    <location>
        <begin position="353"/>
        <end position="372"/>
    </location>
</feature>
<evidence type="ECO:0000313" key="3">
    <source>
        <dbReference type="EMBL" id="VVD82829.1"/>
    </source>
</evidence>
<dbReference type="OrthoDB" id="3314392at2"/>
<feature type="compositionally biased region" description="Basic and acidic residues" evidence="1">
    <location>
        <begin position="256"/>
        <end position="265"/>
    </location>
</feature>
<dbReference type="AlphaFoldDB" id="A0A5E4T9S8"/>
<accession>A0A5E4T9S8</accession>
<proteinExistence type="predicted"/>
<sequence>MTTTPRRFPAFQLIHIVERLGNLLPHPVTLFVLMSAVVLAGSAVASWLGVAVADPRPAAGGDVPPMIEVVNLLNAEGLTRILTAMVPNFTGFAPLGTVLVALLGVGVAEKCGLIEACMRRLVLAAPRRWVSPAVIFAAVMSNTAGELGYVVLIPLAAIIFQSCGRHPLAGLAAAFAGVSGGYSANLMLGTVDPLLAGITQASAQLVAPDYSVSAAANWYFMAASTLMITLVGSWVTERVVEPALGPWSSEQAPVPHGDDRDASRAARETRGLMAAGAVFLVCLAAVVAAVWVPGSPLRDAQGELGAKAPLYGAVVALIFLCFLLPALTYGRVTGTMRSDRDVIEAMSSAMTSMGPYIVLVFFAAQFIAWFNWSNLGTILAVTGAQFLHVLDLPAPALFAGFILVCAVLNLMIGSASAQWALTAPVFVPMLMLVGYAPEVIQGAYRIGDSVTNLITPMMSYFGLIVAVAARYRKDIGVGTLMSMMLPYSVAFGIIWSAMFCLWVFALGWPVGPGSETYFQGS</sequence>
<feature type="transmembrane region" description="Helical" evidence="2">
    <location>
        <begin position="419"/>
        <end position="437"/>
    </location>
</feature>
<dbReference type="GO" id="GO:0015558">
    <property type="term" value="F:secondary active p-aminobenzoyl-glutamate transmembrane transporter activity"/>
    <property type="evidence" value="ECO:0007669"/>
    <property type="project" value="InterPro"/>
</dbReference>
<gene>
    <name evidence="3" type="ORF">PTE30175_01144</name>
</gene>
<feature type="transmembrane region" description="Helical" evidence="2">
    <location>
        <begin position="392"/>
        <end position="412"/>
    </location>
</feature>
<keyword evidence="2" id="KW-1133">Transmembrane helix</keyword>
<feature type="transmembrane region" description="Helical" evidence="2">
    <location>
        <begin position="311"/>
        <end position="332"/>
    </location>
</feature>
<feature type="transmembrane region" description="Helical" evidence="2">
    <location>
        <begin position="218"/>
        <end position="236"/>
    </location>
</feature>
<reference evidence="3 4" key="1">
    <citation type="submission" date="2019-08" db="EMBL/GenBank/DDBJ databases">
        <authorList>
            <person name="Peeters C."/>
        </authorList>
    </citation>
    <scope>NUCLEOTIDE SEQUENCE [LARGE SCALE GENOMIC DNA]</scope>
    <source>
        <strain evidence="3 4">LMG 30175</strain>
    </source>
</reference>
<evidence type="ECO:0000313" key="4">
    <source>
        <dbReference type="Proteomes" id="UP000414233"/>
    </source>
</evidence>
<feature type="transmembrane region" description="Helical" evidence="2">
    <location>
        <begin position="129"/>
        <end position="160"/>
    </location>
</feature>
<feature type="transmembrane region" description="Helical" evidence="2">
    <location>
        <begin position="28"/>
        <end position="48"/>
    </location>
</feature>
<dbReference type="Pfam" id="PF03806">
    <property type="entry name" value="ABG_transport"/>
    <property type="match status" value="1"/>
</dbReference>
<name>A0A5E4T9S8_9BURK</name>
<keyword evidence="2" id="KW-0812">Transmembrane</keyword>
<keyword evidence="4" id="KW-1185">Reference proteome</keyword>
<dbReference type="EMBL" id="CABPRZ010000004">
    <property type="protein sequence ID" value="VVD82829.1"/>
    <property type="molecule type" value="Genomic_DNA"/>
</dbReference>